<reference evidence="1 2" key="1">
    <citation type="journal article" date="2021" name="Microbiol. Spectr.">
        <title>A Single Bacterium Capable of Oxidation and Reduction of Iron at Circumneutral pH.</title>
        <authorList>
            <person name="Kato S."/>
            <person name="Ohkuma M."/>
        </authorList>
    </citation>
    <scope>NUCLEOTIDE SEQUENCE [LARGE SCALE GENOMIC DNA]</scope>
    <source>
        <strain evidence="1 2">MIZ03</strain>
    </source>
</reference>
<keyword evidence="2" id="KW-1185">Reference proteome</keyword>
<dbReference type="Gene3D" id="3.30.70.100">
    <property type="match status" value="1"/>
</dbReference>
<dbReference type="PANTHER" id="PTHR40260">
    <property type="entry name" value="BLR8190 PROTEIN"/>
    <property type="match status" value="1"/>
</dbReference>
<dbReference type="InterPro" id="IPR009799">
    <property type="entry name" value="EthD_dom"/>
</dbReference>
<protein>
    <recommendedName>
        <fullName evidence="3">EthD protein</fullName>
    </recommendedName>
</protein>
<organism evidence="1 2">
    <name type="scientific">Rhodoferax lithotrophicus</name>
    <dbReference type="NCBI Taxonomy" id="2798804"/>
    <lineage>
        <taxon>Bacteria</taxon>
        <taxon>Pseudomonadati</taxon>
        <taxon>Pseudomonadota</taxon>
        <taxon>Betaproteobacteria</taxon>
        <taxon>Burkholderiales</taxon>
        <taxon>Comamonadaceae</taxon>
        <taxon>Rhodoferax</taxon>
    </lineage>
</organism>
<name>A0ABM7MH22_9BURK</name>
<dbReference type="SUPFAM" id="SSF54909">
    <property type="entry name" value="Dimeric alpha+beta barrel"/>
    <property type="match status" value="1"/>
</dbReference>
<evidence type="ECO:0000313" key="1">
    <source>
        <dbReference type="EMBL" id="BCO25507.1"/>
    </source>
</evidence>
<dbReference type="PANTHER" id="PTHR40260:SF2">
    <property type="entry name" value="BLR8190 PROTEIN"/>
    <property type="match status" value="1"/>
</dbReference>
<dbReference type="InterPro" id="IPR011008">
    <property type="entry name" value="Dimeric_a/b-barrel"/>
</dbReference>
<dbReference type="Proteomes" id="UP000824366">
    <property type="component" value="Chromosome"/>
</dbReference>
<sequence length="106" mass="11536">MVRVSILYPHSDNVHFDWPYYVQQHMPMSIRLLSAHPGYNGVSVARGLSGTSPGSNPGFVAECHFTFTGVDAFIAAFTPHAGVLEGDIGNYTNARPLIQFSEVIAL</sequence>
<gene>
    <name evidence="1" type="ORF">MIZ03_0368</name>
</gene>
<evidence type="ECO:0008006" key="3">
    <source>
        <dbReference type="Google" id="ProtNLM"/>
    </source>
</evidence>
<proteinExistence type="predicted"/>
<evidence type="ECO:0000313" key="2">
    <source>
        <dbReference type="Proteomes" id="UP000824366"/>
    </source>
</evidence>
<dbReference type="EMBL" id="AP024238">
    <property type="protein sequence ID" value="BCO25507.1"/>
    <property type="molecule type" value="Genomic_DNA"/>
</dbReference>
<accession>A0ABM7MH22</accession>
<dbReference type="NCBIfam" id="TIGR02118">
    <property type="entry name" value="EthD family reductase"/>
    <property type="match status" value="1"/>
</dbReference>
<dbReference type="RefSeq" id="WP_223907276.1">
    <property type="nucleotide sequence ID" value="NZ_AP024238.1"/>
</dbReference>